<feature type="transmembrane region" description="Helical" evidence="8">
    <location>
        <begin position="255"/>
        <end position="281"/>
    </location>
</feature>
<dbReference type="AlphaFoldDB" id="A0A1H1LHW8"/>
<dbReference type="Pfam" id="PF01032">
    <property type="entry name" value="FecCD"/>
    <property type="match status" value="1"/>
</dbReference>
<dbReference type="GO" id="GO:0022857">
    <property type="term" value="F:transmembrane transporter activity"/>
    <property type="evidence" value="ECO:0007669"/>
    <property type="project" value="InterPro"/>
</dbReference>
<feature type="transmembrane region" description="Helical" evidence="8">
    <location>
        <begin position="136"/>
        <end position="155"/>
    </location>
</feature>
<feature type="transmembrane region" description="Helical" evidence="8">
    <location>
        <begin position="293"/>
        <end position="311"/>
    </location>
</feature>
<feature type="transmembrane region" description="Helical" evidence="8">
    <location>
        <begin position="112"/>
        <end position="130"/>
    </location>
</feature>
<keyword evidence="4" id="KW-1003">Cell membrane</keyword>
<sequence length="352" mass="35456">MTAVRGAPTALPADPVRAVRRTLRRRTVLTCAGLLVLLVAAFLASLVVGDFPLGLGDVVASLTGRGSRAADFIIYDLRLPRVLSGLLVGFALGMAGAVFQTMLRNPLASPDIIGITAGASAAAVTALLLFGLSGVVVAASAFGGALLTTLLIYLLAWRQGVAGTRLVLVGIGVGAVLLSVVDFLMTRAQVDDAQVALVWLTGSLNGADAAALRPLAVLVVVVVPLSLWAGRTLGGLQLGDDTARALGVGVERSRLLLMLFAVALAAVATSVAGPVGFVAFVSGPISRRLTGGAGAGLVPAGLVGAAVVTLADFAGQHLLPLQLPVGVLTAAVGAPYLIYLLLRTNAASARKG</sequence>
<dbReference type="Proteomes" id="UP000199092">
    <property type="component" value="Chromosome I"/>
</dbReference>
<dbReference type="PANTHER" id="PTHR30472:SF24">
    <property type="entry name" value="FERRIC ENTEROBACTIN TRANSPORT SYSTEM PERMEASE PROTEIN FEPG"/>
    <property type="match status" value="1"/>
</dbReference>
<comment type="subcellular location">
    <subcellularLocation>
        <location evidence="1">Cell membrane</location>
        <topology evidence="1">Multi-pass membrane protein</topology>
    </subcellularLocation>
</comment>
<dbReference type="SUPFAM" id="SSF81345">
    <property type="entry name" value="ABC transporter involved in vitamin B12 uptake, BtuC"/>
    <property type="match status" value="1"/>
</dbReference>
<evidence type="ECO:0000256" key="3">
    <source>
        <dbReference type="ARBA" id="ARBA00022448"/>
    </source>
</evidence>
<name>A0A1H1LHW8_9ACTN</name>
<gene>
    <name evidence="9" type="ORF">SAMN04488543_0274</name>
</gene>
<keyword evidence="3" id="KW-0813">Transport</keyword>
<evidence type="ECO:0000256" key="7">
    <source>
        <dbReference type="ARBA" id="ARBA00023136"/>
    </source>
</evidence>
<evidence type="ECO:0000256" key="5">
    <source>
        <dbReference type="ARBA" id="ARBA00022692"/>
    </source>
</evidence>
<dbReference type="InterPro" id="IPR037294">
    <property type="entry name" value="ABC_BtuC-like"/>
</dbReference>
<dbReference type="FunFam" id="1.10.3470.10:FF:000001">
    <property type="entry name" value="Vitamin B12 ABC transporter permease BtuC"/>
    <property type="match status" value="1"/>
</dbReference>
<feature type="transmembrane region" description="Helical" evidence="8">
    <location>
        <begin position="323"/>
        <end position="342"/>
    </location>
</feature>
<comment type="similarity">
    <text evidence="2">Belongs to the binding-protein-dependent transport system permease family. FecCD subfamily.</text>
</comment>
<dbReference type="CDD" id="cd06550">
    <property type="entry name" value="TM_ABC_iron-siderophores_like"/>
    <property type="match status" value="1"/>
</dbReference>
<evidence type="ECO:0000256" key="4">
    <source>
        <dbReference type="ARBA" id="ARBA00022475"/>
    </source>
</evidence>
<dbReference type="EMBL" id="LT629749">
    <property type="protein sequence ID" value="SDR73902.1"/>
    <property type="molecule type" value="Genomic_DNA"/>
</dbReference>
<dbReference type="RefSeq" id="WP_197677156.1">
    <property type="nucleotide sequence ID" value="NZ_LT629749.1"/>
</dbReference>
<evidence type="ECO:0000313" key="10">
    <source>
        <dbReference type="Proteomes" id="UP000199092"/>
    </source>
</evidence>
<keyword evidence="6 8" id="KW-1133">Transmembrane helix</keyword>
<evidence type="ECO:0000256" key="6">
    <source>
        <dbReference type="ARBA" id="ARBA00022989"/>
    </source>
</evidence>
<feature type="transmembrane region" description="Helical" evidence="8">
    <location>
        <begin position="82"/>
        <end position="100"/>
    </location>
</feature>
<dbReference type="STRING" id="546871.SAMN04488543_0274"/>
<dbReference type="GO" id="GO:0033214">
    <property type="term" value="P:siderophore-iron import into cell"/>
    <property type="evidence" value="ECO:0007669"/>
    <property type="project" value="TreeGrafter"/>
</dbReference>
<feature type="transmembrane region" description="Helical" evidence="8">
    <location>
        <begin position="167"/>
        <end position="190"/>
    </location>
</feature>
<feature type="transmembrane region" description="Helical" evidence="8">
    <location>
        <begin position="27"/>
        <end position="48"/>
    </location>
</feature>
<keyword evidence="10" id="KW-1185">Reference proteome</keyword>
<organism evidence="9 10">
    <name type="scientific">Friedmanniella luteola</name>
    <dbReference type="NCBI Taxonomy" id="546871"/>
    <lineage>
        <taxon>Bacteria</taxon>
        <taxon>Bacillati</taxon>
        <taxon>Actinomycetota</taxon>
        <taxon>Actinomycetes</taxon>
        <taxon>Propionibacteriales</taxon>
        <taxon>Nocardioidaceae</taxon>
        <taxon>Friedmanniella</taxon>
    </lineage>
</organism>
<dbReference type="PANTHER" id="PTHR30472">
    <property type="entry name" value="FERRIC ENTEROBACTIN TRANSPORT SYSTEM PERMEASE PROTEIN"/>
    <property type="match status" value="1"/>
</dbReference>
<protein>
    <submittedName>
        <fullName evidence="9">Iron complex transport system permease protein</fullName>
    </submittedName>
</protein>
<dbReference type="InterPro" id="IPR000522">
    <property type="entry name" value="ABC_transptr_permease_BtuC"/>
</dbReference>
<keyword evidence="7 8" id="KW-0472">Membrane</keyword>
<reference evidence="9 10" key="1">
    <citation type="submission" date="2016-10" db="EMBL/GenBank/DDBJ databases">
        <authorList>
            <person name="de Groot N.N."/>
        </authorList>
    </citation>
    <scope>NUCLEOTIDE SEQUENCE [LARGE SCALE GENOMIC DNA]</scope>
    <source>
        <strain evidence="9 10">DSM 21741</strain>
    </source>
</reference>
<dbReference type="Gene3D" id="1.10.3470.10">
    <property type="entry name" value="ABC transporter involved in vitamin B12 uptake, BtuC"/>
    <property type="match status" value="1"/>
</dbReference>
<evidence type="ECO:0000256" key="8">
    <source>
        <dbReference type="SAM" id="Phobius"/>
    </source>
</evidence>
<evidence type="ECO:0000256" key="1">
    <source>
        <dbReference type="ARBA" id="ARBA00004651"/>
    </source>
</evidence>
<accession>A0A1H1LHW8</accession>
<dbReference type="GO" id="GO:0005886">
    <property type="term" value="C:plasma membrane"/>
    <property type="evidence" value="ECO:0007669"/>
    <property type="project" value="UniProtKB-SubCell"/>
</dbReference>
<evidence type="ECO:0000313" key="9">
    <source>
        <dbReference type="EMBL" id="SDR73902.1"/>
    </source>
</evidence>
<proteinExistence type="inferred from homology"/>
<evidence type="ECO:0000256" key="2">
    <source>
        <dbReference type="ARBA" id="ARBA00007935"/>
    </source>
</evidence>
<keyword evidence="5 8" id="KW-0812">Transmembrane</keyword>